<reference evidence="6" key="2">
    <citation type="submission" date="2020-09" db="EMBL/GenBank/DDBJ databases">
        <authorList>
            <person name="Sun Q."/>
            <person name="Ohkuma M."/>
        </authorList>
    </citation>
    <scope>NUCLEOTIDE SEQUENCE</scope>
    <source>
        <strain evidence="6">JCM 3302</strain>
    </source>
</reference>
<dbReference type="InterPro" id="IPR029062">
    <property type="entry name" value="Class_I_gatase-like"/>
</dbReference>
<dbReference type="Pfam" id="PF01965">
    <property type="entry name" value="DJ-1_PfpI"/>
    <property type="match status" value="1"/>
</dbReference>
<dbReference type="Pfam" id="PF12833">
    <property type="entry name" value="HTH_18"/>
    <property type="match status" value="1"/>
</dbReference>
<dbReference type="PROSITE" id="PS01124">
    <property type="entry name" value="HTH_ARAC_FAMILY_2"/>
    <property type="match status" value="1"/>
</dbReference>
<gene>
    <name evidence="6" type="ORF">GCM10014715_84000</name>
</gene>
<feature type="compositionally biased region" description="Basic and acidic residues" evidence="4">
    <location>
        <begin position="336"/>
        <end position="345"/>
    </location>
</feature>
<dbReference type="PANTHER" id="PTHR43130:SF3">
    <property type="entry name" value="HTH-TYPE TRANSCRIPTIONAL REGULATOR RV1931C"/>
    <property type="match status" value="1"/>
</dbReference>
<evidence type="ECO:0000259" key="5">
    <source>
        <dbReference type="PROSITE" id="PS01124"/>
    </source>
</evidence>
<organism evidence="6 7">
    <name type="scientific">Streptomyces spiralis</name>
    <dbReference type="NCBI Taxonomy" id="66376"/>
    <lineage>
        <taxon>Bacteria</taxon>
        <taxon>Bacillati</taxon>
        <taxon>Actinomycetota</taxon>
        <taxon>Actinomycetes</taxon>
        <taxon>Kitasatosporales</taxon>
        <taxon>Streptomycetaceae</taxon>
        <taxon>Streptomyces</taxon>
    </lineage>
</organism>
<sequence>MWGQVCQASVRNAMTRTIPDVDTIAFAVTDGMLHFELAMAYEVFGSAPAGVAGPWYRVVVCGPGPVGAGRFLLEPDHGLDQLRYADTVIIPAWADVDVAPPADLVDAVRAAHEAGGRLVSLCTGAFVLAAAGLLDGLRATTHWAHTQALATRYPRVRVEADVLYVDNGSVLTSAGKAAAMDLCLHLVRLDRGSSVANAVARRLVVPPHRDGGQAQFVTTPVPAPRNHPLAELLPWVLERLDQPLTVEDLARQARMSSRNLGRHFRAATGTTALQWLLTQRIRRAQELLETTGDSVDSIATATGMGTATTLRRHFKRTVGVPPDTYRRTFRTGNRSSLDDIEQHRP</sequence>
<dbReference type="GO" id="GO:0043565">
    <property type="term" value="F:sequence-specific DNA binding"/>
    <property type="evidence" value="ECO:0007669"/>
    <property type="project" value="InterPro"/>
</dbReference>
<evidence type="ECO:0000256" key="2">
    <source>
        <dbReference type="ARBA" id="ARBA00023125"/>
    </source>
</evidence>
<dbReference type="EMBL" id="BNBC01000072">
    <property type="protein sequence ID" value="GHF15900.1"/>
    <property type="molecule type" value="Genomic_DNA"/>
</dbReference>
<evidence type="ECO:0000256" key="3">
    <source>
        <dbReference type="ARBA" id="ARBA00023163"/>
    </source>
</evidence>
<keyword evidence="3" id="KW-0804">Transcription</keyword>
<dbReference type="PROSITE" id="PS00041">
    <property type="entry name" value="HTH_ARAC_FAMILY_1"/>
    <property type="match status" value="1"/>
</dbReference>
<feature type="domain" description="HTH araC/xylS-type" evidence="5">
    <location>
        <begin position="230"/>
        <end position="328"/>
    </location>
</feature>
<dbReference type="SUPFAM" id="SSF46689">
    <property type="entry name" value="Homeodomain-like"/>
    <property type="match status" value="2"/>
</dbReference>
<dbReference type="GO" id="GO:0003700">
    <property type="term" value="F:DNA-binding transcription factor activity"/>
    <property type="evidence" value="ECO:0007669"/>
    <property type="project" value="InterPro"/>
</dbReference>
<feature type="region of interest" description="Disordered" evidence="4">
    <location>
        <begin position="326"/>
        <end position="345"/>
    </location>
</feature>
<keyword evidence="7" id="KW-1185">Reference proteome</keyword>
<dbReference type="CDD" id="cd03137">
    <property type="entry name" value="GATase1_AraC_1"/>
    <property type="match status" value="1"/>
</dbReference>
<dbReference type="Gene3D" id="3.40.50.880">
    <property type="match status" value="1"/>
</dbReference>
<dbReference type="SUPFAM" id="SSF52317">
    <property type="entry name" value="Class I glutamine amidotransferase-like"/>
    <property type="match status" value="1"/>
</dbReference>
<dbReference type="Proteomes" id="UP000641386">
    <property type="component" value="Unassembled WGS sequence"/>
</dbReference>
<evidence type="ECO:0000256" key="1">
    <source>
        <dbReference type="ARBA" id="ARBA00023015"/>
    </source>
</evidence>
<protein>
    <submittedName>
        <fullName evidence="6">AraC family transcriptional regulator</fullName>
    </submittedName>
</protein>
<keyword evidence="2" id="KW-0238">DNA-binding</keyword>
<evidence type="ECO:0000256" key="4">
    <source>
        <dbReference type="SAM" id="MobiDB-lite"/>
    </source>
</evidence>
<dbReference type="InterPro" id="IPR018062">
    <property type="entry name" value="HTH_AraC-typ_CS"/>
</dbReference>
<accession>A0A919ANK0</accession>
<dbReference type="InterPro" id="IPR052158">
    <property type="entry name" value="INH-QAR"/>
</dbReference>
<dbReference type="AlphaFoldDB" id="A0A919ANK0"/>
<dbReference type="Gene3D" id="1.10.10.60">
    <property type="entry name" value="Homeodomain-like"/>
    <property type="match status" value="1"/>
</dbReference>
<proteinExistence type="predicted"/>
<reference evidence="6" key="1">
    <citation type="journal article" date="2014" name="Int. J. Syst. Evol. Microbiol.">
        <title>Complete genome sequence of Corynebacterium casei LMG S-19264T (=DSM 44701T), isolated from a smear-ripened cheese.</title>
        <authorList>
            <consortium name="US DOE Joint Genome Institute (JGI-PGF)"/>
            <person name="Walter F."/>
            <person name="Albersmeier A."/>
            <person name="Kalinowski J."/>
            <person name="Ruckert C."/>
        </authorList>
    </citation>
    <scope>NUCLEOTIDE SEQUENCE</scope>
    <source>
        <strain evidence="6">JCM 3302</strain>
    </source>
</reference>
<dbReference type="InterPro" id="IPR009057">
    <property type="entry name" value="Homeodomain-like_sf"/>
</dbReference>
<dbReference type="InterPro" id="IPR018060">
    <property type="entry name" value="HTH_AraC"/>
</dbReference>
<dbReference type="InterPro" id="IPR002818">
    <property type="entry name" value="DJ-1/PfpI"/>
</dbReference>
<dbReference type="PANTHER" id="PTHR43130">
    <property type="entry name" value="ARAC-FAMILY TRANSCRIPTIONAL REGULATOR"/>
    <property type="match status" value="1"/>
</dbReference>
<comment type="caution">
    <text evidence="6">The sequence shown here is derived from an EMBL/GenBank/DDBJ whole genome shotgun (WGS) entry which is preliminary data.</text>
</comment>
<dbReference type="SMART" id="SM00342">
    <property type="entry name" value="HTH_ARAC"/>
    <property type="match status" value="1"/>
</dbReference>
<evidence type="ECO:0000313" key="6">
    <source>
        <dbReference type="EMBL" id="GHF15900.1"/>
    </source>
</evidence>
<evidence type="ECO:0000313" key="7">
    <source>
        <dbReference type="Proteomes" id="UP000641386"/>
    </source>
</evidence>
<name>A0A919ANK0_9ACTN</name>
<keyword evidence="1" id="KW-0805">Transcription regulation</keyword>